<sequence>MEETMGTRSHAWRDSLCLDIRCWRAIISGWKHPTEKDEISKVTRKSELKWTSEEDDAAVGNSRALKALFNAVNPNIFKLIYTFKSAKVAWDTLEVAFERITPKVKILQLQILTSRFEALQMTEEETVIEFNV</sequence>
<evidence type="ECO:0000313" key="2">
    <source>
        <dbReference type="Proteomes" id="UP000321393"/>
    </source>
</evidence>
<comment type="caution">
    <text evidence="1">The sequence shown here is derived from an EMBL/GenBank/DDBJ whole genome shotgun (WGS) entry which is preliminary data.</text>
</comment>
<dbReference type="OrthoDB" id="116316at2759"/>
<evidence type="ECO:0000313" key="1">
    <source>
        <dbReference type="EMBL" id="KAA0056160.1"/>
    </source>
</evidence>
<keyword evidence="1" id="KW-0675">Receptor</keyword>
<dbReference type="Proteomes" id="UP000321393">
    <property type="component" value="Unassembled WGS sequence"/>
</dbReference>
<protein>
    <submittedName>
        <fullName evidence="1">Receptor-like protein 12</fullName>
    </submittedName>
</protein>
<reference evidence="1 2" key="1">
    <citation type="submission" date="2019-08" db="EMBL/GenBank/DDBJ databases">
        <title>Draft genome sequences of two oriental melons (Cucumis melo L. var makuwa).</title>
        <authorList>
            <person name="Kwon S.-Y."/>
        </authorList>
    </citation>
    <scope>NUCLEOTIDE SEQUENCE [LARGE SCALE GENOMIC DNA]</scope>
    <source>
        <strain evidence="2">cv. SW 3</strain>
        <tissue evidence="1">Leaf</tissue>
    </source>
</reference>
<dbReference type="Pfam" id="PF14223">
    <property type="entry name" value="Retrotran_gag_2"/>
    <property type="match status" value="1"/>
</dbReference>
<accession>A0A5A7ULZ8</accession>
<organism evidence="1 2">
    <name type="scientific">Cucumis melo var. makuwa</name>
    <name type="common">Oriental melon</name>
    <dbReference type="NCBI Taxonomy" id="1194695"/>
    <lineage>
        <taxon>Eukaryota</taxon>
        <taxon>Viridiplantae</taxon>
        <taxon>Streptophyta</taxon>
        <taxon>Embryophyta</taxon>
        <taxon>Tracheophyta</taxon>
        <taxon>Spermatophyta</taxon>
        <taxon>Magnoliopsida</taxon>
        <taxon>eudicotyledons</taxon>
        <taxon>Gunneridae</taxon>
        <taxon>Pentapetalae</taxon>
        <taxon>rosids</taxon>
        <taxon>fabids</taxon>
        <taxon>Cucurbitales</taxon>
        <taxon>Cucurbitaceae</taxon>
        <taxon>Benincaseae</taxon>
        <taxon>Cucumis</taxon>
    </lineage>
</organism>
<gene>
    <name evidence="1" type="ORF">E6C27_scaffold697G00520</name>
</gene>
<proteinExistence type="predicted"/>
<dbReference type="AlphaFoldDB" id="A0A5A7ULZ8"/>
<name>A0A5A7ULZ8_CUCMM</name>
<dbReference type="EMBL" id="SSTE01008168">
    <property type="protein sequence ID" value="KAA0056160.1"/>
    <property type="molecule type" value="Genomic_DNA"/>
</dbReference>